<dbReference type="InterPro" id="IPR002110">
    <property type="entry name" value="Ankyrin_rpt"/>
</dbReference>
<dbReference type="AlphaFoldDB" id="A0AA88UU43"/>
<evidence type="ECO:0000256" key="5">
    <source>
        <dbReference type="ARBA" id="ARBA00023043"/>
    </source>
</evidence>
<evidence type="ECO:0000313" key="10">
    <source>
        <dbReference type="EMBL" id="KAK2994876.1"/>
    </source>
</evidence>
<proteinExistence type="predicted"/>
<feature type="repeat" description="ANK" evidence="7">
    <location>
        <begin position="50"/>
        <end position="82"/>
    </location>
</feature>
<evidence type="ECO:0000256" key="6">
    <source>
        <dbReference type="ARBA" id="ARBA00023136"/>
    </source>
</evidence>
<evidence type="ECO:0000256" key="7">
    <source>
        <dbReference type="PROSITE-ProRule" id="PRU00023"/>
    </source>
</evidence>
<name>A0AA88UU43_9ASTE</name>
<organism evidence="10 11">
    <name type="scientific">Escallonia rubra</name>
    <dbReference type="NCBI Taxonomy" id="112253"/>
    <lineage>
        <taxon>Eukaryota</taxon>
        <taxon>Viridiplantae</taxon>
        <taxon>Streptophyta</taxon>
        <taxon>Embryophyta</taxon>
        <taxon>Tracheophyta</taxon>
        <taxon>Spermatophyta</taxon>
        <taxon>Magnoliopsida</taxon>
        <taxon>eudicotyledons</taxon>
        <taxon>Gunneridae</taxon>
        <taxon>Pentapetalae</taxon>
        <taxon>asterids</taxon>
        <taxon>campanulids</taxon>
        <taxon>Escalloniales</taxon>
        <taxon>Escalloniaceae</taxon>
        <taxon>Escallonia</taxon>
    </lineage>
</organism>
<feature type="transmembrane region" description="Helical" evidence="8">
    <location>
        <begin position="470"/>
        <end position="490"/>
    </location>
</feature>
<gene>
    <name evidence="10" type="ORF">RJ640_001656</name>
</gene>
<dbReference type="SMART" id="SM00248">
    <property type="entry name" value="ANK"/>
    <property type="match status" value="5"/>
</dbReference>
<accession>A0AA88UU43</accession>
<keyword evidence="3" id="KW-0677">Repeat</keyword>
<feature type="transmembrane region" description="Helical" evidence="8">
    <location>
        <begin position="437"/>
        <end position="458"/>
    </location>
</feature>
<dbReference type="PANTHER" id="PTHR24186">
    <property type="entry name" value="PROTEIN PHOSPHATASE 1 REGULATORY SUBUNIT"/>
    <property type="match status" value="1"/>
</dbReference>
<dbReference type="SUPFAM" id="SSF48403">
    <property type="entry name" value="Ankyrin repeat"/>
    <property type="match status" value="1"/>
</dbReference>
<reference evidence="10" key="1">
    <citation type="submission" date="2022-12" db="EMBL/GenBank/DDBJ databases">
        <title>Draft genome assemblies for two species of Escallonia (Escalloniales).</title>
        <authorList>
            <person name="Chanderbali A."/>
            <person name="Dervinis C."/>
            <person name="Anghel I."/>
            <person name="Soltis D."/>
            <person name="Soltis P."/>
            <person name="Zapata F."/>
        </authorList>
    </citation>
    <scope>NUCLEOTIDE SEQUENCE</scope>
    <source>
        <strain evidence="10">UCBG92.1500</strain>
        <tissue evidence="10">Leaf</tissue>
    </source>
</reference>
<dbReference type="Pfam" id="PF13962">
    <property type="entry name" value="PGG"/>
    <property type="match status" value="1"/>
</dbReference>
<protein>
    <recommendedName>
        <fullName evidence="9">PGG domain-containing protein</fullName>
    </recommendedName>
</protein>
<dbReference type="Proteomes" id="UP001187471">
    <property type="component" value="Unassembled WGS sequence"/>
</dbReference>
<dbReference type="Gene3D" id="1.25.40.20">
    <property type="entry name" value="Ankyrin repeat-containing domain"/>
    <property type="match status" value="1"/>
</dbReference>
<evidence type="ECO:0000256" key="8">
    <source>
        <dbReference type="SAM" id="Phobius"/>
    </source>
</evidence>
<keyword evidence="6 8" id="KW-0472">Membrane</keyword>
<dbReference type="PANTHER" id="PTHR24186:SF37">
    <property type="entry name" value="PGG DOMAIN-CONTAINING PROTEIN"/>
    <property type="match status" value="1"/>
</dbReference>
<evidence type="ECO:0000256" key="3">
    <source>
        <dbReference type="ARBA" id="ARBA00022737"/>
    </source>
</evidence>
<dbReference type="GO" id="GO:0005886">
    <property type="term" value="C:plasma membrane"/>
    <property type="evidence" value="ECO:0007669"/>
    <property type="project" value="TreeGrafter"/>
</dbReference>
<evidence type="ECO:0000259" key="9">
    <source>
        <dbReference type="Pfam" id="PF13962"/>
    </source>
</evidence>
<feature type="transmembrane region" description="Helical" evidence="8">
    <location>
        <begin position="355"/>
        <end position="378"/>
    </location>
</feature>
<dbReference type="EMBL" id="JAVXUO010000165">
    <property type="protein sequence ID" value="KAK2994876.1"/>
    <property type="molecule type" value="Genomic_DNA"/>
</dbReference>
<dbReference type="InterPro" id="IPR036770">
    <property type="entry name" value="Ankyrin_rpt-contain_sf"/>
</dbReference>
<evidence type="ECO:0000256" key="1">
    <source>
        <dbReference type="ARBA" id="ARBA00004141"/>
    </source>
</evidence>
<feature type="repeat" description="ANK" evidence="7">
    <location>
        <begin position="84"/>
        <end position="116"/>
    </location>
</feature>
<dbReference type="Pfam" id="PF12796">
    <property type="entry name" value="Ank_2"/>
    <property type="match status" value="2"/>
</dbReference>
<keyword evidence="5 7" id="KW-0040">ANK repeat</keyword>
<dbReference type="PROSITE" id="PS50297">
    <property type="entry name" value="ANK_REP_REGION"/>
    <property type="match status" value="2"/>
</dbReference>
<keyword evidence="11" id="KW-1185">Reference proteome</keyword>
<keyword evidence="2 8" id="KW-0812">Transmembrane</keyword>
<comment type="subcellular location">
    <subcellularLocation>
        <location evidence="1">Membrane</location>
        <topology evidence="1">Multi-pass membrane protein</topology>
    </subcellularLocation>
</comment>
<feature type="domain" description="PGG" evidence="9">
    <location>
        <begin position="291"/>
        <end position="410"/>
    </location>
</feature>
<evidence type="ECO:0000256" key="4">
    <source>
        <dbReference type="ARBA" id="ARBA00022989"/>
    </source>
</evidence>
<comment type="caution">
    <text evidence="10">The sequence shown here is derived from an EMBL/GenBank/DDBJ whole genome shotgun (WGS) entry which is preliminary data.</text>
</comment>
<dbReference type="PROSITE" id="PS50088">
    <property type="entry name" value="ANK_REPEAT"/>
    <property type="match status" value="2"/>
</dbReference>
<feature type="transmembrane region" description="Helical" evidence="8">
    <location>
        <begin position="385"/>
        <end position="411"/>
    </location>
</feature>
<evidence type="ECO:0000313" key="11">
    <source>
        <dbReference type="Proteomes" id="UP001187471"/>
    </source>
</evidence>
<sequence>MEEDRLTLARISVTNFNETPLHVAAMLGHAAFAKALVGYQPNLVRELDSQGCSPLHLASANGYVEIVKLLLVEDSSVCLVRDQDGRTPLHLAVMKGRVDVINELVSAHKEVMLYTLDGSSETILHLCVKHNHLEALKRLVELDGDDDDLANAQNHNGNTILHTATALKQMETTKHLLRELPGLRVNALNANGFTALDVIEHVPKDMKSIDIRDLLVAAGALRAIDLSPVSRATNPAITGDDHDNRITSSVPYERRALLPRPPSRRSRIKKPGWWKKIRKVMMNRSKKQYTWLEKKYDALLVAATLIAAMAFQAAINPPGSLSQDDKTIPIEGNRNITFYEGTSVLAANSPIWYEIFWTCNTTSFVAALSVVFLVVSGLPLKRRIFVWLLMAIMWVAITFMAATYVLSMIVLTPGTFESHSQVKNWTYGDFKSIRKRIVYTVGITVLAWVSLVGVVFVVHICRFLMWITRILVVLVVHICRFLVWIPRIFFKCCRKKRVSSPRSHGESRV</sequence>
<evidence type="ECO:0000256" key="2">
    <source>
        <dbReference type="ARBA" id="ARBA00022692"/>
    </source>
</evidence>
<dbReference type="InterPro" id="IPR026961">
    <property type="entry name" value="PGG_dom"/>
</dbReference>
<keyword evidence="4 8" id="KW-1133">Transmembrane helix</keyword>
<feature type="transmembrane region" description="Helical" evidence="8">
    <location>
        <begin position="296"/>
        <end position="315"/>
    </location>
</feature>